<dbReference type="Pfam" id="PF12680">
    <property type="entry name" value="SnoaL_2"/>
    <property type="match status" value="1"/>
</dbReference>
<protein>
    <recommendedName>
        <fullName evidence="1">SnoaL-like domain-containing protein</fullName>
    </recommendedName>
</protein>
<evidence type="ECO:0000259" key="1">
    <source>
        <dbReference type="Pfam" id="PF12680"/>
    </source>
</evidence>
<dbReference type="InterPro" id="IPR037401">
    <property type="entry name" value="SnoaL-like"/>
</dbReference>
<reference evidence="3" key="1">
    <citation type="journal article" date="2019" name="Int. J. Syst. Evol. Microbiol.">
        <title>The Global Catalogue of Microorganisms (GCM) 10K type strain sequencing project: providing services to taxonomists for standard genome sequencing and annotation.</title>
        <authorList>
            <consortium name="The Broad Institute Genomics Platform"/>
            <consortium name="The Broad Institute Genome Sequencing Center for Infectious Disease"/>
            <person name="Wu L."/>
            <person name="Ma J."/>
        </authorList>
    </citation>
    <scope>NUCLEOTIDE SEQUENCE [LARGE SCALE GENOMIC DNA]</scope>
    <source>
        <strain evidence="3">NBRC 101365</strain>
    </source>
</reference>
<evidence type="ECO:0000313" key="3">
    <source>
        <dbReference type="Proteomes" id="UP001156882"/>
    </source>
</evidence>
<accession>A0ABQ6CS61</accession>
<keyword evidence="3" id="KW-1185">Reference proteome</keyword>
<dbReference type="Proteomes" id="UP001156882">
    <property type="component" value="Unassembled WGS sequence"/>
</dbReference>
<gene>
    <name evidence="2" type="ORF">GCM10007874_54500</name>
</gene>
<dbReference type="PANTHER" id="PTHR41252:SF1">
    <property type="entry name" value="BLR2505 PROTEIN"/>
    <property type="match status" value="1"/>
</dbReference>
<organism evidence="2 3">
    <name type="scientific">Labrys miyagiensis</name>
    <dbReference type="NCBI Taxonomy" id="346912"/>
    <lineage>
        <taxon>Bacteria</taxon>
        <taxon>Pseudomonadati</taxon>
        <taxon>Pseudomonadota</taxon>
        <taxon>Alphaproteobacteria</taxon>
        <taxon>Hyphomicrobiales</taxon>
        <taxon>Xanthobacteraceae</taxon>
        <taxon>Labrys</taxon>
    </lineage>
</organism>
<comment type="caution">
    <text evidence="2">The sequence shown here is derived from an EMBL/GenBank/DDBJ whole genome shotgun (WGS) entry which is preliminary data.</text>
</comment>
<dbReference type="EMBL" id="BSPC01000063">
    <property type="protein sequence ID" value="GLS22432.1"/>
    <property type="molecule type" value="Genomic_DNA"/>
</dbReference>
<evidence type="ECO:0000313" key="2">
    <source>
        <dbReference type="EMBL" id="GLS22432.1"/>
    </source>
</evidence>
<dbReference type="RefSeq" id="WP_284315394.1">
    <property type="nucleotide sequence ID" value="NZ_BSPC01000063.1"/>
</dbReference>
<name>A0ABQ6CS61_9HYPH</name>
<dbReference type="PANTHER" id="PTHR41252">
    <property type="entry name" value="BLR2505 PROTEIN"/>
    <property type="match status" value="1"/>
</dbReference>
<dbReference type="SUPFAM" id="SSF54427">
    <property type="entry name" value="NTF2-like"/>
    <property type="match status" value="1"/>
</dbReference>
<proteinExistence type="predicted"/>
<dbReference type="InterPro" id="IPR032710">
    <property type="entry name" value="NTF2-like_dom_sf"/>
</dbReference>
<dbReference type="Gene3D" id="3.10.450.50">
    <property type="match status" value="1"/>
</dbReference>
<feature type="domain" description="SnoaL-like" evidence="1">
    <location>
        <begin position="14"/>
        <end position="123"/>
    </location>
</feature>
<sequence>MSDPTVNKAILENVYRHWNETLGGSVDEIMDICADEIRWGSLAQGVSPLPFTAEAVGKSEVRKYFHGLLAAWSMVYYKVHYFVAETDRVVMVGSTKWTNKETGKACETAKIDIWRFRDGRAIEFFEHYDTAQMLDAAKP</sequence>